<dbReference type="PANTHER" id="PTHR12510">
    <property type="entry name" value="TROPONIN C-AKIN-1 PROTEIN"/>
    <property type="match status" value="1"/>
</dbReference>
<gene>
    <name evidence="5" type="ordered locus">Cyagr_0767</name>
</gene>
<organism evidence="5 6">
    <name type="scientific">Cyanobium gracile (strain ATCC 27147 / PCC 6307)</name>
    <dbReference type="NCBI Taxonomy" id="292564"/>
    <lineage>
        <taxon>Bacteria</taxon>
        <taxon>Bacillati</taxon>
        <taxon>Cyanobacteriota</taxon>
        <taxon>Cyanophyceae</taxon>
        <taxon>Synechococcales</taxon>
        <taxon>Prochlorococcaceae</taxon>
        <taxon>Cyanobium</taxon>
    </lineage>
</organism>
<dbReference type="AlphaFoldDB" id="K9P5X2"/>
<evidence type="ECO:0000313" key="5">
    <source>
        <dbReference type="EMBL" id="AFY27954.1"/>
    </source>
</evidence>
<evidence type="ECO:0000259" key="4">
    <source>
        <dbReference type="Pfam" id="PF06094"/>
    </source>
</evidence>
<name>K9P5X2_CYAGP</name>
<dbReference type="InterPro" id="IPR009288">
    <property type="entry name" value="AIG2-like_dom"/>
</dbReference>
<comment type="similarity">
    <text evidence="1 3">Belongs to the gamma-glutamylcyclotransferase family.</text>
</comment>
<dbReference type="EMBL" id="CP003495">
    <property type="protein sequence ID" value="AFY27954.1"/>
    <property type="molecule type" value="Genomic_DNA"/>
</dbReference>
<dbReference type="HOGENOM" id="CLU_1233358_0_0_3"/>
<dbReference type="GO" id="GO:0005829">
    <property type="term" value="C:cytosol"/>
    <property type="evidence" value="ECO:0007669"/>
    <property type="project" value="TreeGrafter"/>
</dbReference>
<feature type="active site" description="Proton acceptor" evidence="2">
    <location>
        <position position="86"/>
    </location>
</feature>
<dbReference type="KEGG" id="cgc:Cyagr_0767"/>
<evidence type="ECO:0000256" key="1">
    <source>
        <dbReference type="ARBA" id="ARBA00008861"/>
    </source>
</evidence>
<dbReference type="OrthoDB" id="5401862at2"/>
<dbReference type="CDD" id="cd06661">
    <property type="entry name" value="GGCT_like"/>
    <property type="match status" value="1"/>
</dbReference>
<feature type="domain" description="Gamma-glutamylcyclotransferase AIG2-like" evidence="4">
    <location>
        <begin position="19"/>
        <end position="127"/>
    </location>
</feature>
<accession>K9P5X2</accession>
<proteinExistence type="inferred from homology"/>
<dbReference type="InterPro" id="IPR039126">
    <property type="entry name" value="GGACT"/>
</dbReference>
<dbReference type="PANTHER" id="PTHR12510:SF4">
    <property type="entry name" value="GAMMA-GLUTAMYLAMINECYCLOTRANSFERASE"/>
    <property type="match status" value="1"/>
</dbReference>
<dbReference type="STRING" id="292564.Cyagr_0767"/>
<dbReference type="InterPro" id="IPR036568">
    <property type="entry name" value="GGCT-like_sf"/>
</dbReference>
<dbReference type="PATRIC" id="fig|292564.3.peg.715"/>
<dbReference type="InterPro" id="IPR013024">
    <property type="entry name" value="GGCT-like"/>
</dbReference>
<reference evidence="6" key="1">
    <citation type="journal article" date="2013" name="Proc. Natl. Acad. Sci. U.S.A.">
        <title>Improving the coverage of the cyanobacterial phylum using diversity-driven genome sequencing.</title>
        <authorList>
            <person name="Shih P.M."/>
            <person name="Wu D."/>
            <person name="Latifi A."/>
            <person name="Axen S.D."/>
            <person name="Fewer D.P."/>
            <person name="Talla E."/>
            <person name="Calteau A."/>
            <person name="Cai F."/>
            <person name="Tandeau de Marsac N."/>
            <person name="Rippka R."/>
            <person name="Herdman M."/>
            <person name="Sivonen K."/>
            <person name="Coursin T."/>
            <person name="Laurent T."/>
            <person name="Goodwin L."/>
            <person name="Nolan M."/>
            <person name="Davenport K.W."/>
            <person name="Han C.S."/>
            <person name="Rubin E.M."/>
            <person name="Eisen J.A."/>
            <person name="Woyke T."/>
            <person name="Gugger M."/>
            <person name="Kerfeld C.A."/>
        </authorList>
    </citation>
    <scope>NUCLEOTIDE SEQUENCE [LARGE SCALE GENOMIC DNA]</scope>
    <source>
        <strain evidence="6">ATCC 27147 / PCC 6307</strain>
    </source>
</reference>
<dbReference type="Gene3D" id="3.10.490.10">
    <property type="entry name" value="Gamma-glutamyl cyclotransferase-like"/>
    <property type="match status" value="1"/>
</dbReference>
<evidence type="ECO:0000313" key="6">
    <source>
        <dbReference type="Proteomes" id="UP000010388"/>
    </source>
</evidence>
<dbReference type="eggNOG" id="COG2105">
    <property type="taxonomic scope" value="Bacteria"/>
</dbReference>
<dbReference type="SUPFAM" id="SSF110857">
    <property type="entry name" value="Gamma-glutamyl cyclotransferase-like"/>
    <property type="match status" value="1"/>
</dbReference>
<sequence>MTTGTPALARPVHSHPELVFVYGTLKRGHGNHHWLLEAPFLGEAVLPDVVLHDLGPFPMAVPGEGVVRGEVYRVDAAGLARLDRLEGYPRLYDRRPLPLADGRQAWVYLGRPHQVRHVSAIADGCWLGPAPGVAVRRSQMGLAVVLALGGAALLAAAPPPAALALDTLSLCTAWRGSRGTERVLLGNSLGAAHYLTKKQRLQESPSEAPVALYSDSDLQRLCGR</sequence>
<dbReference type="Proteomes" id="UP000010388">
    <property type="component" value="Chromosome"/>
</dbReference>
<dbReference type="RefSeq" id="WP_015108408.1">
    <property type="nucleotide sequence ID" value="NC_019675.1"/>
</dbReference>
<dbReference type="Pfam" id="PF06094">
    <property type="entry name" value="GGACT"/>
    <property type="match status" value="1"/>
</dbReference>
<protein>
    <recommendedName>
        <fullName evidence="3">Gamma-glutamylcyclotransferase family protein</fullName>
    </recommendedName>
</protein>
<dbReference type="GO" id="GO:0061929">
    <property type="term" value="F:gamma-glutamylaminecyclotransferase activity"/>
    <property type="evidence" value="ECO:0007669"/>
    <property type="project" value="InterPro"/>
</dbReference>
<evidence type="ECO:0000256" key="3">
    <source>
        <dbReference type="RuleBase" id="RU367036"/>
    </source>
</evidence>
<evidence type="ECO:0000256" key="2">
    <source>
        <dbReference type="PIRSR" id="PIRSR639126-1"/>
    </source>
</evidence>